<dbReference type="Proteomes" id="UP000266861">
    <property type="component" value="Unassembled WGS sequence"/>
</dbReference>
<reference evidence="2 3" key="1">
    <citation type="submission" date="2018-08" db="EMBL/GenBank/DDBJ databases">
        <title>Genome and evolution of the arbuscular mycorrhizal fungus Diversispora epigaea (formerly Glomus versiforme) and its bacterial endosymbionts.</title>
        <authorList>
            <person name="Sun X."/>
            <person name="Fei Z."/>
            <person name="Harrison M."/>
        </authorList>
    </citation>
    <scope>NUCLEOTIDE SEQUENCE [LARGE SCALE GENOMIC DNA]</scope>
    <source>
        <strain evidence="2 3">IT104</strain>
    </source>
</reference>
<evidence type="ECO:0000313" key="2">
    <source>
        <dbReference type="EMBL" id="RHZ80020.1"/>
    </source>
</evidence>
<keyword evidence="3" id="KW-1185">Reference proteome</keyword>
<evidence type="ECO:0000313" key="3">
    <source>
        <dbReference type="Proteomes" id="UP000266861"/>
    </source>
</evidence>
<dbReference type="AlphaFoldDB" id="A0A397J580"/>
<comment type="caution">
    <text evidence="2">The sequence shown here is derived from an EMBL/GenBank/DDBJ whole genome shotgun (WGS) entry which is preliminary data.</text>
</comment>
<organism evidence="2 3">
    <name type="scientific">Diversispora epigaea</name>
    <dbReference type="NCBI Taxonomy" id="1348612"/>
    <lineage>
        <taxon>Eukaryota</taxon>
        <taxon>Fungi</taxon>
        <taxon>Fungi incertae sedis</taxon>
        <taxon>Mucoromycota</taxon>
        <taxon>Glomeromycotina</taxon>
        <taxon>Glomeromycetes</taxon>
        <taxon>Diversisporales</taxon>
        <taxon>Diversisporaceae</taxon>
        <taxon>Diversispora</taxon>
    </lineage>
</organism>
<accession>A0A397J580</accession>
<feature type="compositionally biased region" description="Basic and acidic residues" evidence="1">
    <location>
        <begin position="1"/>
        <end position="13"/>
    </location>
</feature>
<proteinExistence type="predicted"/>
<protein>
    <submittedName>
        <fullName evidence="2">Uncharacterized protein</fullName>
    </submittedName>
</protein>
<feature type="compositionally biased region" description="Polar residues" evidence="1">
    <location>
        <begin position="17"/>
        <end position="26"/>
    </location>
</feature>
<sequence length="380" mass="44739">MDTQAKSDKKKTGLDSWLNSETSESSQIEKTDNHLSQDRVIKISKFPEEKDVIIEAVHKRFPFLSYTNSNAWHRDVFKYSDSKAKCPICKEVHTRYCIWGDWSDLGKDDHYYLNCSFRIDQKKIIIAIQSLPEIQKKTGLDSWLNSETSESSQIEKTDNHLSQDRVIKISKFPEEKDVIIEAVHKRFPFLSYTNSNAWHRDVFKYSDSKAKCPICKEVHTRYCIWGDWSDLGKDDHYYLNCSFRIDQKKIIIAIQSLPEIQVSISNKTCLYQPEASLRQYAIEHKMDPEKFSVITEAEKKRWAMGCFPADLERDIRLYRGGIKRNEDPRNYYKFLSDRDGLVGEELLRRSIVKSGLSTTWLDDLMEEWEKTYNQFVQIFN</sequence>
<dbReference type="EMBL" id="PQFF01000130">
    <property type="protein sequence ID" value="RHZ80020.1"/>
    <property type="molecule type" value="Genomic_DNA"/>
</dbReference>
<dbReference type="OrthoDB" id="2354161at2759"/>
<gene>
    <name evidence="2" type="ORF">Glove_139g154</name>
</gene>
<feature type="region of interest" description="Disordered" evidence="1">
    <location>
        <begin position="1"/>
        <end position="31"/>
    </location>
</feature>
<evidence type="ECO:0000256" key="1">
    <source>
        <dbReference type="SAM" id="MobiDB-lite"/>
    </source>
</evidence>
<name>A0A397J580_9GLOM</name>